<accession>A0A4R9LMD1</accession>
<proteinExistence type="predicted"/>
<comment type="caution">
    <text evidence="1">The sequence shown here is derived from an EMBL/GenBank/DDBJ whole genome shotgun (WGS) entry which is preliminary data.</text>
</comment>
<name>A0A4R9LMD1_9LEPT</name>
<dbReference type="EMBL" id="RQHV01000052">
    <property type="protein sequence ID" value="TGN09415.1"/>
    <property type="molecule type" value="Genomic_DNA"/>
</dbReference>
<evidence type="ECO:0000313" key="2">
    <source>
        <dbReference type="Proteomes" id="UP000298264"/>
    </source>
</evidence>
<keyword evidence="2" id="KW-1185">Reference proteome</keyword>
<evidence type="ECO:0000313" key="1">
    <source>
        <dbReference type="EMBL" id="TGN09415.1"/>
    </source>
</evidence>
<protein>
    <submittedName>
        <fullName evidence="1">Uncharacterized protein</fullName>
    </submittedName>
</protein>
<dbReference type="AlphaFoldDB" id="A0A4R9LMD1"/>
<organism evidence="1 2">
    <name type="scientific">Leptospira ilyithenensis</name>
    <dbReference type="NCBI Taxonomy" id="2484901"/>
    <lineage>
        <taxon>Bacteria</taxon>
        <taxon>Pseudomonadati</taxon>
        <taxon>Spirochaetota</taxon>
        <taxon>Spirochaetia</taxon>
        <taxon>Leptospirales</taxon>
        <taxon>Leptospiraceae</taxon>
        <taxon>Leptospira</taxon>
    </lineage>
</organism>
<dbReference type="Proteomes" id="UP000298264">
    <property type="component" value="Unassembled WGS sequence"/>
</dbReference>
<gene>
    <name evidence="1" type="ORF">EHS11_12520</name>
</gene>
<reference evidence="1" key="1">
    <citation type="journal article" date="2019" name="PLoS Negl. Trop. Dis.">
        <title>Revisiting the worldwide diversity of Leptospira species in the environment.</title>
        <authorList>
            <person name="Vincent A.T."/>
            <person name="Schiettekatte O."/>
            <person name="Bourhy P."/>
            <person name="Veyrier F.J."/>
            <person name="Picardeau M."/>
        </authorList>
    </citation>
    <scope>NUCLEOTIDE SEQUENCE [LARGE SCALE GENOMIC DNA]</scope>
    <source>
        <strain evidence="1">201400974</strain>
    </source>
</reference>
<sequence>MDERHSQTRNENRKNQKAVIFACCIKRNGTKKILGFGTLKGFEWMFSKI</sequence>